<organism evidence="2 3">
    <name type="scientific">Ruania alba</name>
    <dbReference type="NCBI Taxonomy" id="648782"/>
    <lineage>
        <taxon>Bacteria</taxon>
        <taxon>Bacillati</taxon>
        <taxon>Actinomycetota</taxon>
        <taxon>Actinomycetes</taxon>
        <taxon>Micrococcales</taxon>
        <taxon>Ruaniaceae</taxon>
        <taxon>Ruania</taxon>
    </lineage>
</organism>
<evidence type="ECO:0000313" key="2">
    <source>
        <dbReference type="EMBL" id="SED57960.1"/>
    </source>
</evidence>
<gene>
    <name evidence="2" type="ORF">SAMN04488554_0193</name>
</gene>
<keyword evidence="1" id="KW-0472">Membrane</keyword>
<dbReference type="AlphaFoldDB" id="A0A1H5BV94"/>
<proteinExistence type="predicted"/>
<sequence>MTTIDARDGTDPRPVRDSLLPAALSLIAALAVLSGLAAVAGFAVRAAVGFFAG</sequence>
<protein>
    <submittedName>
        <fullName evidence="2">Uncharacterized protein</fullName>
    </submittedName>
</protein>
<keyword evidence="1" id="KW-1133">Transmembrane helix</keyword>
<feature type="transmembrane region" description="Helical" evidence="1">
    <location>
        <begin position="20"/>
        <end position="44"/>
    </location>
</feature>
<dbReference type="EMBL" id="FNTX01000001">
    <property type="protein sequence ID" value="SED57960.1"/>
    <property type="molecule type" value="Genomic_DNA"/>
</dbReference>
<evidence type="ECO:0000313" key="3">
    <source>
        <dbReference type="Proteomes" id="UP000199220"/>
    </source>
</evidence>
<evidence type="ECO:0000256" key="1">
    <source>
        <dbReference type="SAM" id="Phobius"/>
    </source>
</evidence>
<dbReference type="RefSeq" id="WP_175476892.1">
    <property type="nucleotide sequence ID" value="NZ_FNTX01000001.1"/>
</dbReference>
<dbReference type="Proteomes" id="UP000199220">
    <property type="component" value="Unassembled WGS sequence"/>
</dbReference>
<accession>A0A1H5BV94</accession>
<keyword evidence="3" id="KW-1185">Reference proteome</keyword>
<keyword evidence="1" id="KW-0812">Transmembrane</keyword>
<name>A0A1H5BV94_9MICO</name>
<reference evidence="3" key="1">
    <citation type="submission" date="2016-10" db="EMBL/GenBank/DDBJ databases">
        <authorList>
            <person name="Varghese N."/>
            <person name="Submissions S."/>
        </authorList>
    </citation>
    <scope>NUCLEOTIDE SEQUENCE [LARGE SCALE GENOMIC DNA]</scope>
    <source>
        <strain evidence="3">DSM 21368</strain>
    </source>
</reference>
<dbReference type="STRING" id="648782.SAMN04488554_0193"/>